<reference evidence="1 2" key="1">
    <citation type="submission" date="2015-12" db="EMBL/GenBank/DDBJ databases">
        <title>The genome of Folsomia candida.</title>
        <authorList>
            <person name="Faddeeva A."/>
            <person name="Derks M.F."/>
            <person name="Anvar Y."/>
            <person name="Smit S."/>
            <person name="Van Straalen N."/>
            <person name="Roelofs D."/>
        </authorList>
    </citation>
    <scope>NUCLEOTIDE SEQUENCE [LARGE SCALE GENOMIC DNA]</scope>
    <source>
        <strain evidence="1 2">VU population</strain>
        <tissue evidence="1">Whole body</tissue>
    </source>
</reference>
<dbReference type="AlphaFoldDB" id="A0A226CWW4"/>
<keyword evidence="2" id="KW-1185">Reference proteome</keyword>
<dbReference type="Proteomes" id="UP000198287">
    <property type="component" value="Unassembled WGS sequence"/>
</dbReference>
<dbReference type="EMBL" id="LNIX01000052">
    <property type="protein sequence ID" value="OXA37835.1"/>
    <property type="molecule type" value="Genomic_DNA"/>
</dbReference>
<protein>
    <submittedName>
        <fullName evidence="1">Uncharacterized protein</fullName>
    </submittedName>
</protein>
<accession>A0A226CWW4</accession>
<gene>
    <name evidence="1" type="ORF">Fcan01_27406</name>
</gene>
<name>A0A226CWW4_FOLCA</name>
<evidence type="ECO:0000313" key="2">
    <source>
        <dbReference type="Proteomes" id="UP000198287"/>
    </source>
</evidence>
<comment type="caution">
    <text evidence="1">The sequence shown here is derived from an EMBL/GenBank/DDBJ whole genome shotgun (WGS) entry which is preliminary data.</text>
</comment>
<organism evidence="1 2">
    <name type="scientific">Folsomia candida</name>
    <name type="common">Springtail</name>
    <dbReference type="NCBI Taxonomy" id="158441"/>
    <lineage>
        <taxon>Eukaryota</taxon>
        <taxon>Metazoa</taxon>
        <taxon>Ecdysozoa</taxon>
        <taxon>Arthropoda</taxon>
        <taxon>Hexapoda</taxon>
        <taxon>Collembola</taxon>
        <taxon>Entomobryomorpha</taxon>
        <taxon>Isotomoidea</taxon>
        <taxon>Isotomidae</taxon>
        <taxon>Proisotominae</taxon>
        <taxon>Folsomia</taxon>
    </lineage>
</organism>
<proteinExistence type="predicted"/>
<evidence type="ECO:0000313" key="1">
    <source>
        <dbReference type="EMBL" id="OXA37835.1"/>
    </source>
</evidence>
<sequence length="212" mass="23571">MVNFSDRRLPLGDAVIVSQNGQEVDLAALALTKLASAALCERFACPSVRLSVWPSIISETVRDIEILSSEVYHAVRDIEILSSGVYHMSSMDVLALCSKWVWLVEVGVVLDISETVKDIEILSSGVHHMSSMDVLALCSKWVWLVEVGVVLAISETVKDIEILFSGVHYTIRLKLLFYICTCNSLLFLSKVAGLEEFLQAYRIETAKTCKSW</sequence>